<comment type="caution">
    <text evidence="8">The sequence shown here is derived from an EMBL/GenBank/DDBJ whole genome shotgun (WGS) entry which is preliminary data.</text>
</comment>
<evidence type="ECO:0000256" key="5">
    <source>
        <dbReference type="ARBA" id="ARBA00022764"/>
    </source>
</evidence>
<dbReference type="GO" id="GO:0016740">
    <property type="term" value="F:transferase activity"/>
    <property type="evidence" value="ECO:0007669"/>
    <property type="project" value="UniProtKB-KW"/>
</dbReference>
<dbReference type="PATRIC" id="fig|1637645.4.peg.263"/>
<comment type="subcellular location">
    <subcellularLocation>
        <location evidence="1">Periplasm</location>
    </subcellularLocation>
</comment>
<dbReference type="Gene3D" id="3.40.50.1110">
    <property type="entry name" value="SGNH hydrolase"/>
    <property type="match status" value="1"/>
</dbReference>
<evidence type="ECO:0000256" key="6">
    <source>
        <dbReference type="ARBA" id="ARBA00022841"/>
    </source>
</evidence>
<evidence type="ECO:0000313" key="8">
    <source>
        <dbReference type="EMBL" id="KKD37594.1"/>
    </source>
</evidence>
<gene>
    <name evidence="8" type="ORF">WN50_13560</name>
</gene>
<dbReference type="AlphaFoldDB" id="A0A0F5YFC8"/>
<evidence type="ECO:0000259" key="7">
    <source>
        <dbReference type="Pfam" id="PF16822"/>
    </source>
</evidence>
<reference evidence="8 9" key="1">
    <citation type="submission" date="2015-06" db="EMBL/GenBank/DDBJ databases">
        <title>Draft genome assembly of filamentous brackish cyanobacterium Limnoraphis robusta strain CS-951.</title>
        <authorList>
            <person name="Willis A."/>
            <person name="Parks M."/>
            <person name="Burford M.A."/>
        </authorList>
    </citation>
    <scope>NUCLEOTIDE SEQUENCE [LARGE SCALE GENOMIC DNA]</scope>
    <source>
        <strain evidence="8 9">CS-951</strain>
    </source>
</reference>
<evidence type="ECO:0000256" key="4">
    <source>
        <dbReference type="ARBA" id="ARBA00022729"/>
    </source>
</evidence>
<proteinExistence type="predicted"/>
<evidence type="ECO:0000256" key="3">
    <source>
        <dbReference type="ARBA" id="ARBA00022679"/>
    </source>
</evidence>
<dbReference type="UniPathway" id="UPA00286"/>
<evidence type="ECO:0000256" key="1">
    <source>
        <dbReference type="ARBA" id="ARBA00004418"/>
    </source>
</evidence>
<dbReference type="GO" id="GO:0042597">
    <property type="term" value="C:periplasmic space"/>
    <property type="evidence" value="ECO:0007669"/>
    <property type="project" value="UniProtKB-SubCell"/>
</dbReference>
<dbReference type="CDD" id="cd00229">
    <property type="entry name" value="SGNH_hydrolase"/>
    <property type="match status" value="1"/>
</dbReference>
<sequence length="358" mass="41789">MIKIKQVKSFFLQTLIITSITCILSEITFRIYHKINPTFLFPDQSYNRWRGKPHSQDFEFTLNSQGFKDVEYPLKTPAGTYRIIGIGDSFSFGIVPYQHNYLTLLEEKLNQNNQKIELINMGIPGMGPKDYLSLLINEGLEYQPDMVLLSFYIGNDFMDNQFKAKERVGYQSYVISFVRSLIKLQTQYEGLVFNPNNSLTYVDNAPTQNDEFYLKDTKNKSNMFVKNPADDIFESYVEDAVSDIIKIKEICDYRNIKLVVVIIPDEVQVDQKLQAKIVERFDSDDPDKLDFRIPNRMLQETFQQNKIDYIDVMDEFIAASSQQRLYKPNDTHWNIAGNQLAADVLFNNLSQKYPHLFR</sequence>
<dbReference type="InterPro" id="IPR051532">
    <property type="entry name" value="Ester_Hydrolysis_Enzymes"/>
</dbReference>
<accession>A0A0F5YFC8</accession>
<dbReference type="EMBL" id="LATL02000014">
    <property type="protein sequence ID" value="KKD37594.1"/>
    <property type="molecule type" value="Genomic_DNA"/>
</dbReference>
<dbReference type="OrthoDB" id="929628at2"/>
<organism evidence="8 9">
    <name type="scientific">Limnoraphis robusta CS-951</name>
    <dbReference type="NCBI Taxonomy" id="1637645"/>
    <lineage>
        <taxon>Bacteria</taxon>
        <taxon>Bacillati</taxon>
        <taxon>Cyanobacteriota</taxon>
        <taxon>Cyanophyceae</taxon>
        <taxon>Oscillatoriophycideae</taxon>
        <taxon>Oscillatoriales</taxon>
        <taxon>Sirenicapillariaceae</taxon>
        <taxon>Limnoraphis</taxon>
    </lineage>
</organism>
<keyword evidence="5" id="KW-0574">Periplasm</keyword>
<dbReference type="GO" id="GO:0042121">
    <property type="term" value="P:alginic acid biosynthetic process"/>
    <property type="evidence" value="ECO:0007669"/>
    <property type="project" value="UniProtKB-UniPathway"/>
</dbReference>
<dbReference type="PANTHER" id="PTHR30383">
    <property type="entry name" value="THIOESTERASE 1/PROTEASE 1/LYSOPHOSPHOLIPASE L1"/>
    <property type="match status" value="1"/>
</dbReference>
<evidence type="ECO:0000313" key="9">
    <source>
        <dbReference type="Proteomes" id="UP000033607"/>
    </source>
</evidence>
<dbReference type="RefSeq" id="WP_046279079.1">
    <property type="nucleotide sequence ID" value="NZ_LATL02000014.1"/>
</dbReference>
<comment type="pathway">
    <text evidence="2">Glycan biosynthesis; alginate biosynthesis.</text>
</comment>
<evidence type="ECO:0000256" key="2">
    <source>
        <dbReference type="ARBA" id="ARBA00005182"/>
    </source>
</evidence>
<keyword evidence="6" id="KW-0016">Alginate biosynthesis</keyword>
<keyword evidence="3" id="KW-0808">Transferase</keyword>
<feature type="domain" description="AlgX/AlgJ SGNH hydrolase-like" evidence="7">
    <location>
        <begin position="244"/>
        <end position="352"/>
    </location>
</feature>
<dbReference type="InterPro" id="IPR036514">
    <property type="entry name" value="SGNH_hydro_sf"/>
</dbReference>
<protein>
    <recommendedName>
        <fullName evidence="7">AlgX/AlgJ SGNH hydrolase-like domain-containing protein</fullName>
    </recommendedName>
</protein>
<dbReference type="Proteomes" id="UP000033607">
    <property type="component" value="Unassembled WGS sequence"/>
</dbReference>
<dbReference type="InterPro" id="IPR031811">
    <property type="entry name" value="ALGX/ALGJ_SGNH-like"/>
</dbReference>
<keyword evidence="4" id="KW-0732">Signal</keyword>
<dbReference type="SUPFAM" id="SSF52266">
    <property type="entry name" value="SGNH hydrolase"/>
    <property type="match status" value="1"/>
</dbReference>
<name>A0A0F5YFC8_9CYAN</name>
<dbReference type="Pfam" id="PF16822">
    <property type="entry name" value="ALGX"/>
    <property type="match status" value="1"/>
</dbReference>